<evidence type="ECO:0000256" key="2">
    <source>
        <dbReference type="ARBA" id="ARBA00022679"/>
    </source>
</evidence>
<name>A0A5C5YDE7_9BACT</name>
<sequence>MTTPSPSGRVAPSQRVVVTGVGLISPSGSSADELWSNLSAGRSAVGPATLVPADAGPMAIASEAKAFSGKIDDFGELDGKLKKSIRKALKMMCRETQMAVAAAQLAFADSGVSEADHDPEGTGVVLGSDYMLTMPEDYIRAVAKCAEGDRFDYNRWGDEGLAEIEPLWMLRYLPNMPASHIAIFNDFRGPNNSLTMREAAGLMAIGEAYRIVSRGGANRMIAGATGTRLMPMQAIHSMQLEQLAPADGDPTKACRPFDKQRQGMVAGEGAATIVLESLEAAEARGATIYGELAGFGSSLVTSADLAGDTEAALGNSMRAALADAGMAPAELGHISAFGLGATESDAAESRAIGRALGSEAAAKPVTALKSYFGNLGAAGGVVELIGGLMALRAGVLPRVLNYQTPDPACPVAVVREEGVAAGGSLVASSVTPQGQAASIVATAAV</sequence>
<dbReference type="AlphaFoldDB" id="A0A5C5YDE7"/>
<dbReference type="EMBL" id="SJPO01000011">
    <property type="protein sequence ID" value="TWT72823.1"/>
    <property type="molecule type" value="Genomic_DNA"/>
</dbReference>
<dbReference type="RefSeq" id="WP_146590443.1">
    <property type="nucleotide sequence ID" value="NZ_SJPO01000011.1"/>
</dbReference>
<dbReference type="SUPFAM" id="SSF53901">
    <property type="entry name" value="Thiolase-like"/>
    <property type="match status" value="2"/>
</dbReference>
<dbReference type="Pfam" id="PF02801">
    <property type="entry name" value="Ketoacyl-synt_C"/>
    <property type="match status" value="1"/>
</dbReference>
<keyword evidence="2 3" id="KW-0808">Transferase</keyword>
<dbReference type="InterPro" id="IPR000794">
    <property type="entry name" value="Beta-ketoacyl_synthase"/>
</dbReference>
<evidence type="ECO:0000313" key="5">
    <source>
        <dbReference type="EMBL" id="TWT72823.1"/>
    </source>
</evidence>
<proteinExistence type="inferred from homology"/>
<dbReference type="GO" id="GO:0006633">
    <property type="term" value="P:fatty acid biosynthetic process"/>
    <property type="evidence" value="ECO:0007669"/>
    <property type="project" value="TreeGrafter"/>
</dbReference>
<evidence type="ECO:0000259" key="4">
    <source>
        <dbReference type="PROSITE" id="PS52004"/>
    </source>
</evidence>
<dbReference type="InterPro" id="IPR016039">
    <property type="entry name" value="Thiolase-like"/>
</dbReference>
<accession>A0A5C5YDE7</accession>
<dbReference type="PROSITE" id="PS52004">
    <property type="entry name" value="KS3_2"/>
    <property type="match status" value="1"/>
</dbReference>
<dbReference type="Gene3D" id="3.40.47.10">
    <property type="match status" value="2"/>
</dbReference>
<evidence type="ECO:0000313" key="6">
    <source>
        <dbReference type="Proteomes" id="UP000318478"/>
    </source>
</evidence>
<keyword evidence="6" id="KW-1185">Reference proteome</keyword>
<feature type="domain" description="Ketosynthase family 3 (KS3)" evidence="4">
    <location>
        <begin position="13"/>
        <end position="430"/>
    </location>
</feature>
<comment type="similarity">
    <text evidence="1 3">Belongs to the thiolase-like superfamily. Beta-ketoacyl-ACP synthases family.</text>
</comment>
<dbReference type="GO" id="GO:0004315">
    <property type="term" value="F:3-oxoacyl-[acyl-carrier-protein] synthase activity"/>
    <property type="evidence" value="ECO:0007669"/>
    <property type="project" value="UniProtKB-EC"/>
</dbReference>
<dbReference type="Proteomes" id="UP000318478">
    <property type="component" value="Unassembled WGS sequence"/>
</dbReference>
<dbReference type="SMART" id="SM00825">
    <property type="entry name" value="PKS_KS"/>
    <property type="match status" value="1"/>
</dbReference>
<comment type="caution">
    <text evidence="5">The sequence shown here is derived from an EMBL/GenBank/DDBJ whole genome shotgun (WGS) entry which is preliminary data.</text>
</comment>
<dbReference type="Pfam" id="PF00109">
    <property type="entry name" value="ketoacyl-synt"/>
    <property type="match status" value="1"/>
</dbReference>
<gene>
    <name evidence="5" type="primary">fabF_3</name>
    <name evidence="5" type="ORF">Pla123a_41230</name>
</gene>
<dbReference type="PANTHER" id="PTHR11712">
    <property type="entry name" value="POLYKETIDE SYNTHASE-RELATED"/>
    <property type="match status" value="1"/>
</dbReference>
<dbReference type="EC" id="2.3.1.179" evidence="5"/>
<organism evidence="5 6">
    <name type="scientific">Posidoniimonas polymericola</name>
    <dbReference type="NCBI Taxonomy" id="2528002"/>
    <lineage>
        <taxon>Bacteria</taxon>
        <taxon>Pseudomonadati</taxon>
        <taxon>Planctomycetota</taxon>
        <taxon>Planctomycetia</taxon>
        <taxon>Pirellulales</taxon>
        <taxon>Lacipirellulaceae</taxon>
        <taxon>Posidoniimonas</taxon>
    </lineage>
</organism>
<dbReference type="InterPro" id="IPR014031">
    <property type="entry name" value="Ketoacyl_synth_C"/>
</dbReference>
<dbReference type="OrthoDB" id="292158at2"/>
<dbReference type="InterPro" id="IPR014030">
    <property type="entry name" value="Ketoacyl_synth_N"/>
</dbReference>
<protein>
    <submittedName>
        <fullName evidence="5">3-oxoacyl-[acyl-carrier-protein] synthase 2</fullName>
        <ecNumber evidence="5">2.3.1.179</ecNumber>
    </submittedName>
</protein>
<keyword evidence="5" id="KW-0012">Acyltransferase</keyword>
<evidence type="ECO:0000256" key="3">
    <source>
        <dbReference type="RuleBase" id="RU003694"/>
    </source>
</evidence>
<reference evidence="5 6" key="1">
    <citation type="submission" date="2019-02" db="EMBL/GenBank/DDBJ databases">
        <title>Deep-cultivation of Planctomycetes and their phenomic and genomic characterization uncovers novel biology.</title>
        <authorList>
            <person name="Wiegand S."/>
            <person name="Jogler M."/>
            <person name="Boedeker C."/>
            <person name="Pinto D."/>
            <person name="Vollmers J."/>
            <person name="Rivas-Marin E."/>
            <person name="Kohn T."/>
            <person name="Peeters S.H."/>
            <person name="Heuer A."/>
            <person name="Rast P."/>
            <person name="Oberbeckmann S."/>
            <person name="Bunk B."/>
            <person name="Jeske O."/>
            <person name="Meyerdierks A."/>
            <person name="Storesund J.E."/>
            <person name="Kallscheuer N."/>
            <person name="Luecker S."/>
            <person name="Lage O.M."/>
            <person name="Pohl T."/>
            <person name="Merkel B.J."/>
            <person name="Hornburger P."/>
            <person name="Mueller R.-W."/>
            <person name="Bruemmer F."/>
            <person name="Labrenz M."/>
            <person name="Spormann A.M."/>
            <person name="Op Den Camp H."/>
            <person name="Overmann J."/>
            <person name="Amann R."/>
            <person name="Jetten M.S.M."/>
            <person name="Mascher T."/>
            <person name="Medema M.H."/>
            <person name="Devos D.P."/>
            <person name="Kaster A.-K."/>
            <person name="Ovreas L."/>
            <person name="Rohde M."/>
            <person name="Galperin M.Y."/>
            <person name="Jogler C."/>
        </authorList>
    </citation>
    <scope>NUCLEOTIDE SEQUENCE [LARGE SCALE GENOMIC DNA]</scope>
    <source>
        <strain evidence="5 6">Pla123a</strain>
    </source>
</reference>
<dbReference type="PANTHER" id="PTHR11712:SF336">
    <property type="entry name" value="3-OXOACYL-[ACYL-CARRIER-PROTEIN] SYNTHASE, MITOCHONDRIAL"/>
    <property type="match status" value="1"/>
</dbReference>
<dbReference type="InterPro" id="IPR020841">
    <property type="entry name" value="PKS_Beta-ketoAc_synthase_dom"/>
</dbReference>
<evidence type="ECO:0000256" key="1">
    <source>
        <dbReference type="ARBA" id="ARBA00008467"/>
    </source>
</evidence>
<dbReference type="GO" id="GO:0005829">
    <property type="term" value="C:cytosol"/>
    <property type="evidence" value="ECO:0007669"/>
    <property type="project" value="TreeGrafter"/>
</dbReference>